<dbReference type="EMBL" id="JAGQFT020000001">
    <property type="protein sequence ID" value="MBS7455584.1"/>
    <property type="molecule type" value="Genomic_DNA"/>
</dbReference>
<evidence type="ECO:0000313" key="3">
    <source>
        <dbReference type="EMBL" id="MBR0562382.1"/>
    </source>
</evidence>
<dbReference type="RefSeq" id="WP_211926325.1">
    <property type="nucleotide sequence ID" value="NZ_JAGQFT020000001.1"/>
</dbReference>
<evidence type="ECO:0000313" key="5">
    <source>
        <dbReference type="Proteomes" id="UP000675747"/>
    </source>
</evidence>
<dbReference type="PANTHER" id="PTHR30388">
    <property type="entry name" value="ALDEHYDE OXIDOREDUCTASE MOLYBDENUM COFACTOR ASSEMBLY PROTEIN"/>
    <property type="match status" value="1"/>
</dbReference>
<evidence type="ECO:0000259" key="2">
    <source>
        <dbReference type="Pfam" id="PF13478"/>
    </source>
</evidence>
<dbReference type="EMBL" id="JAGQFT010000048">
    <property type="protein sequence ID" value="MBR0562382.1"/>
    <property type="molecule type" value="Genomic_DNA"/>
</dbReference>
<feature type="domain" description="XdhC Rossmann" evidence="2">
    <location>
        <begin position="206"/>
        <end position="346"/>
    </location>
</feature>
<dbReference type="Pfam" id="PF13478">
    <property type="entry name" value="XdhC_C"/>
    <property type="match status" value="1"/>
</dbReference>
<evidence type="ECO:0000313" key="4">
    <source>
        <dbReference type="EMBL" id="MBS7455584.1"/>
    </source>
</evidence>
<dbReference type="InterPro" id="IPR003777">
    <property type="entry name" value="XdhC_CoxI"/>
</dbReference>
<name>A0A8J7VSZ2_9GAMM</name>
<evidence type="ECO:0000259" key="1">
    <source>
        <dbReference type="Pfam" id="PF02625"/>
    </source>
</evidence>
<dbReference type="PANTHER" id="PTHR30388:SF4">
    <property type="entry name" value="MOLYBDENUM COFACTOR INSERTION CHAPERONE PAOD"/>
    <property type="match status" value="1"/>
</dbReference>
<gene>
    <name evidence="4" type="ORF">KB893_000340</name>
    <name evidence="3" type="ORF">KB893_07630</name>
</gene>
<organism evidence="3">
    <name type="scientific">Coralloluteibacterium stylophorae</name>
    <dbReference type="NCBI Taxonomy" id="1776034"/>
    <lineage>
        <taxon>Bacteria</taxon>
        <taxon>Pseudomonadati</taxon>
        <taxon>Pseudomonadota</taxon>
        <taxon>Gammaproteobacteria</taxon>
        <taxon>Lysobacterales</taxon>
        <taxon>Lysobacteraceae</taxon>
        <taxon>Coralloluteibacterium</taxon>
    </lineage>
</organism>
<feature type="domain" description="XdhC- CoxI" evidence="1">
    <location>
        <begin position="45"/>
        <end position="110"/>
    </location>
</feature>
<reference evidence="3" key="2">
    <citation type="submission" date="2021-04" db="EMBL/GenBank/DDBJ databases">
        <authorList>
            <person name="Karlyshev A.V."/>
        </authorList>
    </citation>
    <scope>NUCLEOTIDE SEQUENCE</scope>
    <source>
        <strain evidence="3">LMG 29479</strain>
    </source>
</reference>
<reference evidence="4 5" key="1">
    <citation type="journal article" date="2021" name="Microbiol. Resour. Announc.">
        <title>Draft Genome Sequence of Coralloluteibacterium stylophorae LMG 29479T.</title>
        <authorList>
            <person name="Karlyshev A.V."/>
            <person name="Kudryashova E.B."/>
            <person name="Ariskina E.V."/>
            <person name="Conroy A.P."/>
            <person name="Abidueva E.Y."/>
        </authorList>
    </citation>
    <scope>NUCLEOTIDE SEQUENCE [LARGE SCALE GENOMIC DNA]</scope>
    <source>
        <strain evidence="4 5">LMG 29479</strain>
    </source>
</reference>
<protein>
    <submittedName>
        <fullName evidence="3">XdhC family protein</fullName>
    </submittedName>
</protein>
<keyword evidence="5" id="KW-1185">Reference proteome</keyword>
<comment type="caution">
    <text evidence="3">The sequence shown here is derived from an EMBL/GenBank/DDBJ whole genome shotgun (WGS) entry which is preliminary data.</text>
</comment>
<dbReference type="InterPro" id="IPR052698">
    <property type="entry name" value="MoCofactor_Util/Proc"/>
</dbReference>
<proteinExistence type="predicted"/>
<dbReference type="InterPro" id="IPR027051">
    <property type="entry name" value="XdhC_Rossmann_dom"/>
</dbReference>
<sequence length="355" mass="36985">MPPEEALQAPTVALPRATAEVPAAWPQWPVGALVDDVRPHLFDALRDGESCAVATLVHASGPTPRPVGAQMLIRADGRSFGAVSGGCVEAAVAALARPTLESGAAQRLVFGRGSPFVDIQLACGSRIEVDLRRVGPEDADMRLLSDATRTRRPAIWGVADDGVSRFCLVDPAVSVLDAGAGADEDESRGDAAGVGWCVPFVPATRLVLVGGDAVALALAGLARSSGYEVLLIRPNGPEAPPPDLDIGYARDTADSALSRHPPDAWTAVVVCTHDLSLDEPVLVDALRSDAFYVGALGSRSRRDERVARLEAAGVEAHDIVRLHAPVGLPIGAATPMEIALSILADVVRVSRERAG</sequence>
<dbReference type="Proteomes" id="UP000675747">
    <property type="component" value="Unassembled WGS sequence"/>
</dbReference>
<accession>A0A8J7VSZ2</accession>
<dbReference type="Pfam" id="PF02625">
    <property type="entry name" value="XdhC_CoxI"/>
    <property type="match status" value="1"/>
</dbReference>
<dbReference type="Gene3D" id="3.40.50.720">
    <property type="entry name" value="NAD(P)-binding Rossmann-like Domain"/>
    <property type="match status" value="1"/>
</dbReference>
<dbReference type="AlphaFoldDB" id="A0A8J7VSZ2"/>